<protein>
    <submittedName>
        <fullName evidence="2">Uncharacterized protein</fullName>
    </submittedName>
</protein>
<evidence type="ECO:0000313" key="2">
    <source>
        <dbReference type="EMBL" id="MFM9653464.1"/>
    </source>
</evidence>
<evidence type="ECO:0000256" key="1">
    <source>
        <dbReference type="SAM" id="MobiDB-lite"/>
    </source>
</evidence>
<dbReference type="EMBL" id="JBJVNE010000052">
    <property type="protein sequence ID" value="MFM9653464.1"/>
    <property type="molecule type" value="Genomic_DNA"/>
</dbReference>
<accession>A0ABW9J285</accession>
<dbReference type="RefSeq" id="WP_409096912.1">
    <property type="nucleotide sequence ID" value="NZ_JBJVNE010000052.1"/>
</dbReference>
<dbReference type="Proteomes" id="UP001631993">
    <property type="component" value="Unassembled WGS sequence"/>
</dbReference>
<keyword evidence="3" id="KW-1185">Reference proteome</keyword>
<proteinExistence type="predicted"/>
<name>A0ABW9J285_STRGJ</name>
<organism evidence="2 3">
    <name type="scientific">Streptomyces galilaeus</name>
    <dbReference type="NCBI Taxonomy" id="33899"/>
    <lineage>
        <taxon>Bacteria</taxon>
        <taxon>Bacillati</taxon>
        <taxon>Actinomycetota</taxon>
        <taxon>Actinomycetes</taxon>
        <taxon>Kitasatosporales</taxon>
        <taxon>Streptomycetaceae</taxon>
        <taxon>Streptomyces</taxon>
    </lineage>
</organism>
<evidence type="ECO:0000313" key="3">
    <source>
        <dbReference type="Proteomes" id="UP001631993"/>
    </source>
</evidence>
<feature type="region of interest" description="Disordered" evidence="1">
    <location>
        <begin position="52"/>
        <end position="72"/>
    </location>
</feature>
<gene>
    <name evidence="2" type="ORF">ACKI1S_46240</name>
</gene>
<reference evidence="2 3" key="1">
    <citation type="submission" date="2024-12" db="EMBL/GenBank/DDBJ databases">
        <title>Forecasting of Potato common scab and diversities of Pathogenic streptomyces spp. in china.</title>
        <authorList>
            <person name="Handique U."/>
            <person name="Wu J."/>
        </authorList>
    </citation>
    <scope>NUCLEOTIDE SEQUENCE [LARGE SCALE GENOMIC DNA]</scope>
    <source>
        <strain evidence="2 3">ZRIMU1585</strain>
    </source>
</reference>
<sequence length="92" mass="9596">MAEVDVVLLFAVRQPGFRPLALGEPAQEGVGVRERGAGLLALVVECVGAGGDRGRQHRGGGRPVPGDVTGPFSEAGRRFRGAVVERNHRLAG</sequence>
<comment type="caution">
    <text evidence="2">The sequence shown here is derived from an EMBL/GenBank/DDBJ whole genome shotgun (WGS) entry which is preliminary data.</text>
</comment>